<protein>
    <submittedName>
        <fullName evidence="7">23S rRNA (Uracil(1939)-C(5))-methyltransferase RlmD</fullName>
        <ecNumber evidence="7">2.1.1.190</ecNumber>
    </submittedName>
</protein>
<organism evidence="7 8">
    <name type="scientific">Candidatus Pelethenecus faecipullorum</name>
    <dbReference type="NCBI Taxonomy" id="2840900"/>
    <lineage>
        <taxon>Bacteria</taxon>
        <taxon>Bacillati</taxon>
        <taxon>Mycoplasmatota</taxon>
        <taxon>Mollicutes</taxon>
        <taxon>Candidatus Pelethenecus</taxon>
    </lineage>
</organism>
<feature type="active site" evidence="5">
    <location>
        <position position="404"/>
    </location>
</feature>
<reference evidence="7" key="1">
    <citation type="submission" date="2020-10" db="EMBL/GenBank/DDBJ databases">
        <authorList>
            <person name="Gilroy R."/>
        </authorList>
    </citation>
    <scope>NUCLEOTIDE SEQUENCE</scope>
    <source>
        <strain evidence="7">ChiW17-6978</strain>
    </source>
</reference>
<dbReference type="PANTHER" id="PTHR11061">
    <property type="entry name" value="RNA M5U METHYLTRANSFERASE"/>
    <property type="match status" value="1"/>
</dbReference>
<name>A0A9D1GRE4_9MOLU</name>
<dbReference type="Gene3D" id="3.40.50.150">
    <property type="entry name" value="Vaccinia Virus protein VP39"/>
    <property type="match status" value="1"/>
</dbReference>
<evidence type="ECO:0000256" key="3">
    <source>
        <dbReference type="ARBA" id="ARBA00022691"/>
    </source>
</evidence>
<dbReference type="InterPro" id="IPR012340">
    <property type="entry name" value="NA-bd_OB-fold"/>
</dbReference>
<dbReference type="Pfam" id="PF01938">
    <property type="entry name" value="TRAM"/>
    <property type="match status" value="1"/>
</dbReference>
<dbReference type="Gene3D" id="2.40.50.1070">
    <property type="match status" value="1"/>
</dbReference>
<comment type="caution">
    <text evidence="7">The sequence shown here is derived from an EMBL/GenBank/DDBJ whole genome shotgun (WGS) entry which is preliminary data.</text>
</comment>
<dbReference type="Proteomes" id="UP000886758">
    <property type="component" value="Unassembled WGS sequence"/>
</dbReference>
<dbReference type="InterPro" id="IPR030390">
    <property type="entry name" value="MeTrfase_TrmA_AS"/>
</dbReference>
<evidence type="ECO:0000256" key="1">
    <source>
        <dbReference type="ARBA" id="ARBA00022603"/>
    </source>
</evidence>
<dbReference type="FunFam" id="2.40.50.1070:FF:000003">
    <property type="entry name" value="23S rRNA (Uracil-5-)-methyltransferase RumA"/>
    <property type="match status" value="1"/>
</dbReference>
<dbReference type="NCBIfam" id="TIGR00479">
    <property type="entry name" value="rumA"/>
    <property type="match status" value="1"/>
</dbReference>
<dbReference type="SUPFAM" id="SSF50249">
    <property type="entry name" value="Nucleic acid-binding proteins"/>
    <property type="match status" value="1"/>
</dbReference>
<dbReference type="EMBL" id="DVLF01000123">
    <property type="protein sequence ID" value="HIT50190.1"/>
    <property type="molecule type" value="Genomic_DNA"/>
</dbReference>
<dbReference type="PROSITE" id="PS51687">
    <property type="entry name" value="SAM_MT_RNA_M5U"/>
    <property type="match status" value="1"/>
</dbReference>
<feature type="binding site" evidence="4">
    <location>
        <position position="330"/>
    </location>
    <ligand>
        <name>S-adenosyl-L-methionine</name>
        <dbReference type="ChEBI" id="CHEBI:59789"/>
    </ligand>
</feature>
<evidence type="ECO:0000256" key="2">
    <source>
        <dbReference type="ARBA" id="ARBA00022679"/>
    </source>
</evidence>
<dbReference type="InterPro" id="IPR029063">
    <property type="entry name" value="SAM-dependent_MTases_sf"/>
</dbReference>
<feature type="binding site" evidence="4">
    <location>
        <position position="377"/>
    </location>
    <ligand>
        <name>S-adenosyl-L-methionine</name>
        <dbReference type="ChEBI" id="CHEBI:59789"/>
    </ligand>
</feature>
<accession>A0A9D1GRE4</accession>
<dbReference type="PANTHER" id="PTHR11061:SF30">
    <property type="entry name" value="TRNA (URACIL(54)-C(5))-METHYLTRANSFERASE"/>
    <property type="match status" value="1"/>
</dbReference>
<gene>
    <name evidence="7" type="primary">rlmD</name>
    <name evidence="7" type="ORF">IAD46_04095</name>
</gene>
<keyword evidence="1 4" id="KW-0489">Methyltransferase</keyword>
<dbReference type="PROSITE" id="PS50926">
    <property type="entry name" value="TRAM"/>
    <property type="match status" value="1"/>
</dbReference>
<dbReference type="SUPFAM" id="SSF53335">
    <property type="entry name" value="S-adenosyl-L-methionine-dependent methyltransferases"/>
    <property type="match status" value="1"/>
</dbReference>
<feature type="domain" description="TRAM" evidence="6">
    <location>
        <begin position="1"/>
        <end position="58"/>
    </location>
</feature>
<reference evidence="7" key="2">
    <citation type="journal article" date="2021" name="PeerJ">
        <title>Extensive microbial diversity within the chicken gut microbiome revealed by metagenomics and culture.</title>
        <authorList>
            <person name="Gilroy R."/>
            <person name="Ravi A."/>
            <person name="Getino M."/>
            <person name="Pursley I."/>
            <person name="Horton D.L."/>
            <person name="Alikhan N.F."/>
            <person name="Baker D."/>
            <person name="Gharbi K."/>
            <person name="Hall N."/>
            <person name="Watson M."/>
            <person name="Adriaenssens E.M."/>
            <person name="Foster-Nyarko E."/>
            <person name="Jarju S."/>
            <person name="Secka A."/>
            <person name="Antonio M."/>
            <person name="Oren A."/>
            <person name="Chaudhuri R.R."/>
            <person name="La Ragione R."/>
            <person name="Hildebrand F."/>
            <person name="Pallen M.J."/>
        </authorList>
    </citation>
    <scope>NUCLEOTIDE SEQUENCE</scope>
    <source>
        <strain evidence="7">ChiW17-6978</strain>
    </source>
</reference>
<keyword evidence="2 4" id="KW-0808">Transferase</keyword>
<proteinExistence type="inferred from homology"/>
<feature type="binding site" evidence="4">
    <location>
        <position position="280"/>
    </location>
    <ligand>
        <name>S-adenosyl-L-methionine</name>
        <dbReference type="ChEBI" id="CHEBI:59789"/>
    </ligand>
</feature>
<dbReference type="CDD" id="cd02440">
    <property type="entry name" value="AdoMet_MTases"/>
    <property type="match status" value="1"/>
</dbReference>
<feature type="binding site" evidence="4">
    <location>
        <position position="309"/>
    </location>
    <ligand>
        <name>S-adenosyl-L-methionine</name>
        <dbReference type="ChEBI" id="CHEBI:59789"/>
    </ligand>
</feature>
<dbReference type="GO" id="GO:0070475">
    <property type="term" value="P:rRNA base methylation"/>
    <property type="evidence" value="ECO:0007669"/>
    <property type="project" value="TreeGrafter"/>
</dbReference>
<dbReference type="EC" id="2.1.1.190" evidence="7"/>
<comment type="similarity">
    <text evidence="4">Belongs to the class I-like SAM-binding methyltransferase superfamily. RNA M5U methyltransferase family.</text>
</comment>
<keyword evidence="3 4" id="KW-0949">S-adenosyl-L-methionine</keyword>
<sequence length="448" mass="50709">MQIGKVYKLKIDQYDMNGSGIAKQDGVVVFVEQAMDGETVLAEITHVHKRYAFAKTRKVLESNPHRLVSPCPYFDACGGCDLLHMDYQTECQIKTKKVTDAISKIAKLRQVKINPLISSGNLLGYRNKILVPFGKDDDQNVIYGFYQKQTHELISIDHCAIANHYAGEVLEFIRRYISIFNISVYDETHHEGIVRAVMIRNNVYHQMMVVLIVTKAFDCSELVAYLEQYYPLVQSVYLNINAEKTNVMLSDHYVHLFGSKTITEDILGLKYNVSAASFMQVNHDQCERLYAEAYRMAQLKPFMTVIDAYCGMGSITLGIAKKVKHVYGIEIVAEAIENAKVNQQLNQIANVTFLCGKCEDVIVDLAKKTKIDVIFFDPPRKGCDTTFLKTVVSMQIPRIVYISCNIATACRDVNYLIEHGYILKEVTPVDLFSKTSHVESIFSLVLSS</sequence>
<dbReference type="FunFam" id="3.40.50.150:FF:000009">
    <property type="entry name" value="23S rRNA (Uracil(1939)-C(5))-methyltransferase RlmD"/>
    <property type="match status" value="1"/>
</dbReference>
<dbReference type="InterPro" id="IPR002792">
    <property type="entry name" value="TRAM_dom"/>
</dbReference>
<dbReference type="AlphaFoldDB" id="A0A9D1GRE4"/>
<evidence type="ECO:0000256" key="5">
    <source>
        <dbReference type="PROSITE-ProRule" id="PRU10015"/>
    </source>
</evidence>
<evidence type="ECO:0000313" key="8">
    <source>
        <dbReference type="Proteomes" id="UP000886758"/>
    </source>
</evidence>
<evidence type="ECO:0000256" key="4">
    <source>
        <dbReference type="PROSITE-ProRule" id="PRU01024"/>
    </source>
</evidence>
<evidence type="ECO:0000313" key="7">
    <source>
        <dbReference type="EMBL" id="HIT50190.1"/>
    </source>
</evidence>
<dbReference type="PROSITE" id="PS01230">
    <property type="entry name" value="TRMA_1"/>
    <property type="match status" value="1"/>
</dbReference>
<evidence type="ECO:0000259" key="6">
    <source>
        <dbReference type="PROSITE" id="PS50926"/>
    </source>
</evidence>
<dbReference type="InterPro" id="IPR010280">
    <property type="entry name" value="U5_MeTrfase_fam"/>
</dbReference>
<feature type="active site" description="Nucleophile" evidence="4">
    <location>
        <position position="404"/>
    </location>
</feature>
<dbReference type="FunFam" id="2.40.50.140:FF:000097">
    <property type="entry name" value="23S rRNA (uracil(1939)-C(5))-methyltransferase RlmD"/>
    <property type="match status" value="1"/>
</dbReference>
<dbReference type="GO" id="GO:0070041">
    <property type="term" value="F:rRNA (uridine-C5-)-methyltransferase activity"/>
    <property type="evidence" value="ECO:0007669"/>
    <property type="project" value="UniProtKB-ARBA"/>
</dbReference>
<dbReference type="Pfam" id="PF05958">
    <property type="entry name" value="tRNA_U5-meth_tr"/>
    <property type="match status" value="1"/>
</dbReference>
<dbReference type="Gene3D" id="2.40.50.140">
    <property type="entry name" value="Nucleic acid-binding proteins"/>
    <property type="match status" value="1"/>
</dbReference>